<evidence type="ECO:0000256" key="5">
    <source>
        <dbReference type="ARBA" id="ARBA00022989"/>
    </source>
</evidence>
<evidence type="ECO:0000313" key="11">
    <source>
        <dbReference type="Proteomes" id="UP001642540"/>
    </source>
</evidence>
<feature type="transmembrane region" description="Helical" evidence="8">
    <location>
        <begin position="1044"/>
        <end position="1065"/>
    </location>
</feature>
<dbReference type="SMART" id="SM00382">
    <property type="entry name" value="AAA"/>
    <property type="match status" value="1"/>
</dbReference>
<comment type="caution">
    <text evidence="10">The sequence shown here is derived from an EMBL/GenBank/DDBJ whole genome shotgun (WGS) entry which is preliminary data.</text>
</comment>
<comment type="subcellular location">
    <subcellularLocation>
        <location evidence="1">Membrane</location>
        <topology evidence="1">Multi-pass membrane protein</topology>
    </subcellularLocation>
</comment>
<keyword evidence="6 8" id="KW-0472">Membrane</keyword>
<dbReference type="InterPro" id="IPR013525">
    <property type="entry name" value="ABC2_TM"/>
</dbReference>
<organism evidence="10 11">
    <name type="scientific">Orchesella dallaii</name>
    <dbReference type="NCBI Taxonomy" id="48710"/>
    <lineage>
        <taxon>Eukaryota</taxon>
        <taxon>Metazoa</taxon>
        <taxon>Ecdysozoa</taxon>
        <taxon>Arthropoda</taxon>
        <taxon>Hexapoda</taxon>
        <taxon>Collembola</taxon>
        <taxon>Entomobryomorpha</taxon>
        <taxon>Entomobryoidea</taxon>
        <taxon>Orchesellidae</taxon>
        <taxon>Orchesellinae</taxon>
        <taxon>Orchesella</taxon>
    </lineage>
</organism>
<dbReference type="InterPro" id="IPR027417">
    <property type="entry name" value="P-loop_NTPase"/>
</dbReference>
<feature type="transmembrane region" description="Helical" evidence="8">
    <location>
        <begin position="1105"/>
        <end position="1130"/>
    </location>
</feature>
<accession>A0ABP1Q3Q2</accession>
<dbReference type="Gene3D" id="3.40.50.300">
    <property type="entry name" value="P-loop containing nucleotide triphosphate hydrolases"/>
    <property type="match status" value="1"/>
</dbReference>
<evidence type="ECO:0000313" key="10">
    <source>
        <dbReference type="EMBL" id="CAL8084270.1"/>
    </source>
</evidence>
<dbReference type="Pfam" id="PF00005">
    <property type="entry name" value="ABC_tran"/>
    <property type="match status" value="1"/>
</dbReference>
<gene>
    <name evidence="10" type="ORF">ODALV1_LOCUS5742</name>
</gene>
<feature type="transmembrane region" description="Helical" evidence="8">
    <location>
        <begin position="748"/>
        <end position="769"/>
    </location>
</feature>
<dbReference type="SUPFAM" id="SSF52540">
    <property type="entry name" value="P-loop containing nucleoside triphosphate hydrolases"/>
    <property type="match status" value="1"/>
</dbReference>
<feature type="domain" description="ABC transporter" evidence="9">
    <location>
        <begin position="338"/>
        <end position="577"/>
    </location>
</feature>
<evidence type="ECO:0000256" key="3">
    <source>
        <dbReference type="ARBA" id="ARBA00022741"/>
    </source>
</evidence>
<feature type="transmembrane region" description="Helical" evidence="8">
    <location>
        <begin position="935"/>
        <end position="958"/>
    </location>
</feature>
<dbReference type="InterPro" id="IPR003593">
    <property type="entry name" value="AAA+_ATPase"/>
</dbReference>
<feature type="transmembrane region" description="Helical" evidence="8">
    <location>
        <begin position="984"/>
        <end position="1006"/>
    </location>
</feature>
<dbReference type="PANTHER" id="PTHR43038:SF3">
    <property type="entry name" value="ABC TRANSPORTER G FAMILY MEMBER 20 ISOFORM X1"/>
    <property type="match status" value="1"/>
</dbReference>
<evidence type="ECO:0000256" key="8">
    <source>
        <dbReference type="SAM" id="Phobius"/>
    </source>
</evidence>
<reference evidence="10 11" key="1">
    <citation type="submission" date="2024-08" db="EMBL/GenBank/DDBJ databases">
        <authorList>
            <person name="Cucini C."/>
            <person name="Frati F."/>
        </authorList>
    </citation>
    <scope>NUCLEOTIDE SEQUENCE [LARGE SCALE GENOMIC DNA]</scope>
</reference>
<dbReference type="EMBL" id="CAXLJM020000018">
    <property type="protein sequence ID" value="CAL8084270.1"/>
    <property type="molecule type" value="Genomic_DNA"/>
</dbReference>
<dbReference type="Pfam" id="PF12698">
    <property type="entry name" value="ABC2_membrane_3"/>
    <property type="match status" value="1"/>
</dbReference>
<feature type="region of interest" description="Disordered" evidence="7">
    <location>
        <begin position="244"/>
        <end position="294"/>
    </location>
</feature>
<evidence type="ECO:0000256" key="6">
    <source>
        <dbReference type="ARBA" id="ARBA00023136"/>
    </source>
</evidence>
<keyword evidence="5 8" id="KW-1133">Transmembrane helix</keyword>
<keyword evidence="11" id="KW-1185">Reference proteome</keyword>
<keyword evidence="3" id="KW-0547">Nucleotide-binding</keyword>
<dbReference type="InterPro" id="IPR003439">
    <property type="entry name" value="ABC_transporter-like_ATP-bd"/>
</dbReference>
<evidence type="ECO:0000256" key="1">
    <source>
        <dbReference type="ARBA" id="ARBA00004141"/>
    </source>
</evidence>
<feature type="transmembrane region" description="Helical" evidence="8">
    <location>
        <begin position="1072"/>
        <end position="1093"/>
    </location>
</feature>
<evidence type="ECO:0000256" key="2">
    <source>
        <dbReference type="ARBA" id="ARBA00022692"/>
    </source>
</evidence>
<protein>
    <recommendedName>
        <fullName evidence="9">ABC transporter domain-containing protein</fullName>
    </recommendedName>
</protein>
<evidence type="ECO:0000256" key="4">
    <source>
        <dbReference type="ARBA" id="ARBA00022840"/>
    </source>
</evidence>
<evidence type="ECO:0000256" key="7">
    <source>
        <dbReference type="SAM" id="MobiDB-lite"/>
    </source>
</evidence>
<dbReference type="Proteomes" id="UP001642540">
    <property type="component" value="Unassembled WGS sequence"/>
</dbReference>
<proteinExistence type="predicted"/>
<keyword evidence="2 8" id="KW-0812">Transmembrane</keyword>
<dbReference type="PROSITE" id="PS50893">
    <property type="entry name" value="ABC_TRANSPORTER_2"/>
    <property type="match status" value="1"/>
</dbReference>
<name>A0ABP1Q3Q2_9HEXA</name>
<evidence type="ECO:0000259" key="9">
    <source>
        <dbReference type="PROSITE" id="PS50893"/>
    </source>
</evidence>
<keyword evidence="4" id="KW-0067">ATP-binding</keyword>
<dbReference type="PANTHER" id="PTHR43038">
    <property type="entry name" value="ATP-BINDING CASSETTE, SUB-FAMILY H, MEMBER 1"/>
    <property type="match status" value="1"/>
</dbReference>
<feature type="transmembrane region" description="Helical" evidence="8">
    <location>
        <begin position="1013"/>
        <end position="1038"/>
    </location>
</feature>
<sequence>MAGTSRLKDLEVQELMEVHVRADIHVPPVLQNGVGRQKALERDAGLRGVEGPWRERGLEVQDDLGRQGALEREEILHDEEGPKCEGGLELQDDLGRQEAVERGKGLQGEEDVVHEGGDGCKGGFRRLRSVLHKKGLWRQKGLKHPEGMEFQEDLVTEKDLGCQPGPCHQIGRECQDDLDRIETVEPEENLKRQENLEHQNVHRRIGVFQRRVDVLHKKGRRRRQKRQEGMQFQEVLVTEKELSCEPGPSRQIGEGCQDDLNGKESVEHEEDLDQDQKDLKCQLGPGRKKAKKRGVWKPKVINPAELELQRQLWTQLPFDVEDPTTIWPLKWEGNVVVLKNAVVQYKICNDKREIQNKTDHASTGINLTVKKGTCHLITGHTGTGKSTILKILSGQCTLKSGTVSVLGSEPSKYVNRMYSKLVGVMPQQPSLYKEYTAVEFLRYFGNLHGVKAEDVESRIRELSVVFRLTRLNRAIGKYSGGQQRRLSLMTALIHTPAIVVLDEPMSVIRNGVVQMEGTFGYLKLTLGQWTLSDGICKYFEKKKKTEGEETNEGIELKELSKQPVLGERNEGFELAELRSEQPQVGERNGGFELTELRTEQPENDGPTVEASKQIEENLDSVIVQQDVNEQSELDESDDEFEVIELESEPPELGEIDEQLELDEPRGEQVDIYAAAVEPFELVEDANLVKRGKAKASQNYMGLGRNVTTTKITAEEAKKLIESHNDIMGSLLRLRSLVVRNFTRLYRSIAFLIFALSVPLFEVGSMYICYGQEPRDLTVGVYNGELAQNNMTACNYKSAGECRMSMVSCELIQSLSYEKLILKPYESKDEVVAAAKVGQVNGYFIVQSDFTSTLQAWFMFGGKLKPGEMEKLKIQVGVDYMELAYSTYISNRAEAAVQKFVVEFMTSCNLDSRRFLPPLLIRSTDYRKENFTYADFATSGTLLVIIFFFPMITTSIMLISDQADGTYQRGTAAGVRVVEYYTAQWITQSILLFFQSSSSILFIWAVFRNNFEGYVINAIMICMMVGKTGIMAGFVMSIVCTNLMASLYITIGLLIPTMAVAGVVWPMAGLKGWFHWVGLLSPIGLSVDALRAVINQGMGLDSSIVWASMTALHVWIAVLTVIYILVCKYFVMD</sequence>